<protein>
    <submittedName>
        <fullName evidence="2">Uncharacterized protein</fullName>
    </submittedName>
</protein>
<feature type="region of interest" description="Disordered" evidence="1">
    <location>
        <begin position="28"/>
        <end position="63"/>
    </location>
</feature>
<sequence>MMKQLKHEDTSSSTSIPTVLCLHPHRPHVIHPSQRRQPPPYGLPRNLHPQPPSTIHHPPLHSDLHPRLLSSKCLVSTGTSIIMTPP</sequence>
<evidence type="ECO:0000313" key="3">
    <source>
        <dbReference type="Proteomes" id="UP000248349"/>
    </source>
</evidence>
<dbReference type="Proteomes" id="UP000248349">
    <property type="component" value="Unassembled WGS sequence"/>
</dbReference>
<reference evidence="2 3" key="1">
    <citation type="submission" date="2016-12" db="EMBL/GenBank/DDBJ databases">
        <title>The genomes of Aspergillus section Nigri reveals drivers in fungal speciation.</title>
        <authorList>
            <consortium name="DOE Joint Genome Institute"/>
            <person name="Vesth T.C."/>
            <person name="Nybo J."/>
            <person name="Theobald S."/>
            <person name="Brandl J."/>
            <person name="Frisvad J.C."/>
            <person name="Nielsen K.F."/>
            <person name="Lyhne E.K."/>
            <person name="Kogle M.E."/>
            <person name="Kuo A."/>
            <person name="Riley R."/>
            <person name="Clum A."/>
            <person name="Nolan M."/>
            <person name="Lipzen A."/>
            <person name="Salamov A."/>
            <person name="Henrissat B."/>
            <person name="Wiebenga A."/>
            <person name="De Vries R.P."/>
            <person name="Grigoriev I.V."/>
            <person name="Mortensen U.H."/>
            <person name="Andersen M.R."/>
            <person name="Baker S.E."/>
        </authorList>
    </citation>
    <scope>NUCLEOTIDE SEQUENCE [LARGE SCALE GENOMIC DNA]</scope>
    <source>
        <strain evidence="2 3">JOP 1030-1</strain>
    </source>
</reference>
<dbReference type="AlphaFoldDB" id="A0A318Z2V4"/>
<gene>
    <name evidence="2" type="ORF">BP01DRAFT_203165</name>
</gene>
<dbReference type="RefSeq" id="XP_025426676.1">
    <property type="nucleotide sequence ID" value="XM_025571039.1"/>
</dbReference>
<evidence type="ECO:0000256" key="1">
    <source>
        <dbReference type="SAM" id="MobiDB-lite"/>
    </source>
</evidence>
<accession>A0A318Z2V4</accession>
<keyword evidence="3" id="KW-1185">Reference proteome</keyword>
<proteinExistence type="predicted"/>
<evidence type="ECO:0000313" key="2">
    <source>
        <dbReference type="EMBL" id="PYH40694.1"/>
    </source>
</evidence>
<name>A0A318Z2V4_9EURO</name>
<organism evidence="2 3">
    <name type="scientific">Aspergillus saccharolyticus JOP 1030-1</name>
    <dbReference type="NCBI Taxonomy" id="1450539"/>
    <lineage>
        <taxon>Eukaryota</taxon>
        <taxon>Fungi</taxon>
        <taxon>Dikarya</taxon>
        <taxon>Ascomycota</taxon>
        <taxon>Pezizomycotina</taxon>
        <taxon>Eurotiomycetes</taxon>
        <taxon>Eurotiomycetidae</taxon>
        <taxon>Eurotiales</taxon>
        <taxon>Aspergillaceae</taxon>
        <taxon>Aspergillus</taxon>
        <taxon>Aspergillus subgen. Circumdati</taxon>
    </lineage>
</organism>
<dbReference type="GeneID" id="37072267"/>
<dbReference type="EMBL" id="KZ821278">
    <property type="protein sequence ID" value="PYH40694.1"/>
    <property type="molecule type" value="Genomic_DNA"/>
</dbReference>